<dbReference type="VEuPathDB" id="FungiDB:RhiirA1_478451"/>
<proteinExistence type="predicted"/>
<reference evidence="3 6" key="2">
    <citation type="submission" date="2017-09" db="EMBL/GenBank/DDBJ databases">
        <title>Extensive intraspecific genome diversity in a model arbuscular mycorrhizal fungus.</title>
        <authorList>
            <person name="Chen E.C."/>
            <person name="Morin E."/>
            <person name="Beaudet D."/>
            <person name="Noel J."/>
            <person name="Ndikumana S."/>
            <person name="Charron P."/>
            <person name="St-Onge C."/>
            <person name="Giorgi J."/>
            <person name="Grigoriev I.V."/>
            <person name="Roux C."/>
            <person name="Martin F.M."/>
            <person name="Corradi N."/>
        </authorList>
    </citation>
    <scope>NUCLEOTIDE SEQUENCE [LARGE SCALE GENOMIC DNA]</scope>
    <source>
        <strain evidence="3 6">A5</strain>
    </source>
</reference>
<dbReference type="InterPro" id="IPR013087">
    <property type="entry name" value="Znf_C2H2_type"/>
</dbReference>
<evidence type="ECO:0000313" key="3">
    <source>
        <dbReference type="EMBL" id="PKB92564.1"/>
    </source>
</evidence>
<dbReference type="PROSITE" id="PS50157">
    <property type="entry name" value="ZINC_FINGER_C2H2_2"/>
    <property type="match status" value="1"/>
</dbReference>
<evidence type="ECO:0000259" key="2">
    <source>
        <dbReference type="PROSITE" id="PS50157"/>
    </source>
</evidence>
<evidence type="ECO:0000313" key="4">
    <source>
        <dbReference type="EMBL" id="PKB94514.1"/>
    </source>
</evidence>
<dbReference type="EMBL" id="LLXJ01005944">
    <property type="protein sequence ID" value="PKB94514.1"/>
    <property type="molecule type" value="Genomic_DNA"/>
</dbReference>
<dbReference type="PROSITE" id="PS00028">
    <property type="entry name" value="ZINC_FINGER_C2H2_1"/>
    <property type="match status" value="1"/>
</dbReference>
<evidence type="ECO:0000313" key="5">
    <source>
        <dbReference type="EMBL" id="PKB95133.1"/>
    </source>
</evidence>
<name>A0A2N0NDB5_9GLOM</name>
<sequence>MLLLDENDGFLPPITKEKDGHFINPIHALQYYDKLKILPYDRCCPSISQELHQRLCCNICGKYFPTLKFMKEHKRNVHSKRHSQNNKQLKRTHNKTELECVVIPFRNFNVAEDIIQGQDSWQKVILDYREVQSDED</sequence>
<dbReference type="EMBL" id="LLXJ01010641">
    <property type="protein sequence ID" value="PKB92564.1"/>
    <property type="molecule type" value="Genomic_DNA"/>
</dbReference>
<protein>
    <recommendedName>
        <fullName evidence="2">C2H2-type domain-containing protein</fullName>
    </recommendedName>
</protein>
<dbReference type="Gene3D" id="3.30.160.60">
    <property type="entry name" value="Classic Zinc Finger"/>
    <property type="match status" value="1"/>
</dbReference>
<dbReference type="EMBL" id="LLXJ01005104">
    <property type="protein sequence ID" value="PKB95133.1"/>
    <property type="molecule type" value="Genomic_DNA"/>
</dbReference>
<organism evidence="3 6">
    <name type="scientific">Rhizophagus irregularis</name>
    <dbReference type="NCBI Taxonomy" id="588596"/>
    <lineage>
        <taxon>Eukaryota</taxon>
        <taxon>Fungi</taxon>
        <taxon>Fungi incertae sedis</taxon>
        <taxon>Mucoromycota</taxon>
        <taxon>Glomeromycotina</taxon>
        <taxon>Glomeromycetes</taxon>
        <taxon>Glomerales</taxon>
        <taxon>Glomeraceae</taxon>
        <taxon>Rhizophagus</taxon>
    </lineage>
</organism>
<reference evidence="3 6" key="1">
    <citation type="submission" date="2016-04" db="EMBL/GenBank/DDBJ databases">
        <title>Genome analyses suggest a sexual origin of heterokaryosis in a supposedly ancient asexual fungus.</title>
        <authorList>
            <person name="Ropars J."/>
            <person name="Sedzielewska K."/>
            <person name="Noel J."/>
            <person name="Charron P."/>
            <person name="Farinelli L."/>
            <person name="Marton T."/>
            <person name="Kruger M."/>
            <person name="Pelin A."/>
            <person name="Brachmann A."/>
            <person name="Corradi N."/>
        </authorList>
    </citation>
    <scope>NUCLEOTIDE SEQUENCE [LARGE SCALE GENOMIC DNA]</scope>
    <source>
        <strain evidence="3 6">A5</strain>
    </source>
</reference>
<keyword evidence="1" id="KW-0862">Zinc</keyword>
<accession>A0A2N0NDB5</accession>
<dbReference type="GO" id="GO:0008270">
    <property type="term" value="F:zinc ion binding"/>
    <property type="evidence" value="ECO:0007669"/>
    <property type="project" value="UniProtKB-KW"/>
</dbReference>
<gene>
    <name evidence="5" type="ORF">RhiirA5_437315</name>
    <name evidence="4" type="ORF">RhiirA5_438597</name>
    <name evidence="3" type="ORF">RhiirA5_444226</name>
</gene>
<evidence type="ECO:0000313" key="6">
    <source>
        <dbReference type="Proteomes" id="UP000232722"/>
    </source>
</evidence>
<dbReference type="Proteomes" id="UP000232722">
    <property type="component" value="Unassembled WGS sequence"/>
</dbReference>
<feature type="domain" description="C2H2-type" evidence="2">
    <location>
        <begin position="55"/>
        <end position="83"/>
    </location>
</feature>
<keyword evidence="1" id="KW-0863">Zinc-finger</keyword>
<dbReference type="AlphaFoldDB" id="A0A2N0NDB5"/>
<keyword evidence="1" id="KW-0479">Metal-binding</keyword>
<evidence type="ECO:0000256" key="1">
    <source>
        <dbReference type="PROSITE-ProRule" id="PRU00042"/>
    </source>
</evidence>
<comment type="caution">
    <text evidence="3">The sequence shown here is derived from an EMBL/GenBank/DDBJ whole genome shotgun (WGS) entry which is preliminary data.</text>
</comment>
<dbReference type="VEuPathDB" id="FungiDB:FUN_019092"/>